<dbReference type="RefSeq" id="WP_228400760.1">
    <property type="nucleotide sequence ID" value="NZ_FNDW01000008.1"/>
</dbReference>
<dbReference type="Proteomes" id="UP000198869">
    <property type="component" value="Unassembled WGS sequence"/>
</dbReference>
<evidence type="ECO:0000313" key="1">
    <source>
        <dbReference type="EMBL" id="SDI47242.1"/>
    </source>
</evidence>
<name>A0A1G8KV19_9FLAO</name>
<gene>
    <name evidence="1" type="ORF">SAMN05421846_10872</name>
</gene>
<protein>
    <recommendedName>
        <fullName evidence="3">TonB protein C-terminal</fullName>
    </recommendedName>
</protein>
<reference evidence="2" key="1">
    <citation type="submission" date="2016-10" db="EMBL/GenBank/DDBJ databases">
        <authorList>
            <person name="Varghese N."/>
            <person name="Submissions S."/>
        </authorList>
    </citation>
    <scope>NUCLEOTIDE SEQUENCE [LARGE SCALE GENOMIC DNA]</scope>
    <source>
        <strain evidence="2">DSM 17071</strain>
    </source>
</reference>
<keyword evidence="2" id="KW-1185">Reference proteome</keyword>
<accession>A0A1G8KV19</accession>
<dbReference type="EMBL" id="FNDW01000008">
    <property type="protein sequence ID" value="SDI47242.1"/>
    <property type="molecule type" value="Genomic_DNA"/>
</dbReference>
<dbReference type="STRING" id="311334.SAMN05421846_10872"/>
<dbReference type="AlphaFoldDB" id="A0A1G8KV19"/>
<proteinExistence type="predicted"/>
<dbReference type="SUPFAM" id="SSF74653">
    <property type="entry name" value="TolA/TonB C-terminal domain"/>
    <property type="match status" value="1"/>
</dbReference>
<organism evidence="1 2">
    <name type="scientific">Chryseobacterium taeanense</name>
    <dbReference type="NCBI Taxonomy" id="311334"/>
    <lineage>
        <taxon>Bacteria</taxon>
        <taxon>Pseudomonadati</taxon>
        <taxon>Bacteroidota</taxon>
        <taxon>Flavobacteriia</taxon>
        <taxon>Flavobacteriales</taxon>
        <taxon>Weeksellaceae</taxon>
        <taxon>Chryseobacterium group</taxon>
        <taxon>Chryseobacterium</taxon>
    </lineage>
</organism>
<dbReference type="Gene3D" id="3.30.1150.10">
    <property type="match status" value="1"/>
</dbReference>
<sequence>MKPFFLFLFFFISALCFSQQTEDFRLVKQYYNQHRSMLGSEFKKKFDAETDNFRKLSIKQDYLLFMQKMDSVENVALTAVLLKTKNMEDLARLNLTETTNAFPEAPVVASPVIDKAADYPGGINELRTEIANLFYLGGVYSEIKTVKTSVAFIVERDGSITHVEAQGDNFTFNRQAEIALYSVSQKFSPAIVNGNPVRYRFRLPLTMNIE</sequence>
<evidence type="ECO:0000313" key="2">
    <source>
        <dbReference type="Proteomes" id="UP000198869"/>
    </source>
</evidence>
<evidence type="ECO:0008006" key="3">
    <source>
        <dbReference type="Google" id="ProtNLM"/>
    </source>
</evidence>